<dbReference type="AlphaFoldDB" id="A0A6A6TAJ5"/>
<dbReference type="InterPro" id="IPR056120">
    <property type="entry name" value="DUF7703"/>
</dbReference>
<accession>A0A6A6TAJ5</accession>
<keyword evidence="1" id="KW-0812">Transmembrane</keyword>
<dbReference type="PANTHER" id="PTHR37013">
    <property type="entry name" value="INTEGRAL MEMBRANE PROTEIN (AFU_ORTHOLOGUE AFUA_1G05950)-RELATED"/>
    <property type="match status" value="1"/>
</dbReference>
<reference evidence="3" key="1">
    <citation type="journal article" date="2020" name="Stud. Mycol.">
        <title>101 Dothideomycetes genomes: a test case for predicting lifestyles and emergence of pathogens.</title>
        <authorList>
            <person name="Haridas S."/>
            <person name="Albert R."/>
            <person name="Binder M."/>
            <person name="Bloem J."/>
            <person name="Labutti K."/>
            <person name="Salamov A."/>
            <person name="Andreopoulos B."/>
            <person name="Baker S."/>
            <person name="Barry K."/>
            <person name="Bills G."/>
            <person name="Bluhm B."/>
            <person name="Cannon C."/>
            <person name="Castanera R."/>
            <person name="Culley D."/>
            <person name="Daum C."/>
            <person name="Ezra D."/>
            <person name="Gonzalez J."/>
            <person name="Henrissat B."/>
            <person name="Kuo A."/>
            <person name="Liang C."/>
            <person name="Lipzen A."/>
            <person name="Lutzoni F."/>
            <person name="Magnuson J."/>
            <person name="Mondo S."/>
            <person name="Nolan M."/>
            <person name="Ohm R."/>
            <person name="Pangilinan J."/>
            <person name="Park H.-J."/>
            <person name="Ramirez L."/>
            <person name="Alfaro M."/>
            <person name="Sun H."/>
            <person name="Tritt A."/>
            <person name="Yoshinaga Y."/>
            <person name="Zwiers L.-H."/>
            <person name="Turgeon B."/>
            <person name="Goodwin S."/>
            <person name="Spatafora J."/>
            <person name="Crous P."/>
            <person name="Grigoriev I."/>
        </authorList>
    </citation>
    <scope>NUCLEOTIDE SEQUENCE</scope>
    <source>
        <strain evidence="3">CBS 122681</strain>
    </source>
</reference>
<gene>
    <name evidence="3" type="ORF">K491DRAFT_598606</name>
</gene>
<feature type="domain" description="DUF7703" evidence="2">
    <location>
        <begin position="6"/>
        <end position="248"/>
    </location>
</feature>
<evidence type="ECO:0000259" key="2">
    <source>
        <dbReference type="Pfam" id="PF24802"/>
    </source>
</evidence>
<feature type="transmembrane region" description="Helical" evidence="1">
    <location>
        <begin position="43"/>
        <end position="65"/>
    </location>
</feature>
<evidence type="ECO:0000313" key="3">
    <source>
        <dbReference type="EMBL" id="KAF2655604.1"/>
    </source>
</evidence>
<keyword evidence="1" id="KW-1133">Transmembrane helix</keyword>
<sequence length="345" mass="38699">MGAQNSLSYRTSLVVIVFLALGIYNATEVFIKIFTKFRAYRGVYFWSLIAASVGIVLHAFGYFFRNFHVVESLGLEIFLVGPGGMCMITGQSIVLYSRLHLVSRNKSKEWWILAMILVDLLVIQVGATTLYAGSQTSQAARYLPIYKVWERFQVTAFFVQECILSGLYIYRTYVLMHDSTAFRGKDVSKLLKHLILVNILVIALDVTILAFQYAGLYDIQTAWKTLVYSVKLKLEFYILNRLIEITKGGLSAGRTADTQLTGSDENGTKVQATHTRISALGSQSRFGNQAYARMGDDVPLKDVSVVKTTEITVKREPDGDATSDSSVNRLTDDIQEITKAYVRKQ</sequence>
<proteinExistence type="predicted"/>
<protein>
    <recommendedName>
        <fullName evidence="2">DUF7703 domain-containing protein</fullName>
    </recommendedName>
</protein>
<name>A0A6A6TAJ5_9PLEO</name>
<organism evidence="3 4">
    <name type="scientific">Lophiostoma macrostomum CBS 122681</name>
    <dbReference type="NCBI Taxonomy" id="1314788"/>
    <lineage>
        <taxon>Eukaryota</taxon>
        <taxon>Fungi</taxon>
        <taxon>Dikarya</taxon>
        <taxon>Ascomycota</taxon>
        <taxon>Pezizomycotina</taxon>
        <taxon>Dothideomycetes</taxon>
        <taxon>Pleosporomycetidae</taxon>
        <taxon>Pleosporales</taxon>
        <taxon>Lophiostomataceae</taxon>
        <taxon>Lophiostoma</taxon>
    </lineage>
</organism>
<keyword evidence="4" id="KW-1185">Reference proteome</keyword>
<dbReference type="PANTHER" id="PTHR37013:SF4">
    <property type="entry name" value="INTEGRAL MEMBRANE PROTEIN"/>
    <property type="match status" value="1"/>
</dbReference>
<feature type="transmembrane region" description="Helical" evidence="1">
    <location>
        <begin position="12"/>
        <end position="31"/>
    </location>
</feature>
<evidence type="ECO:0000256" key="1">
    <source>
        <dbReference type="SAM" id="Phobius"/>
    </source>
</evidence>
<feature type="transmembrane region" description="Helical" evidence="1">
    <location>
        <begin position="152"/>
        <end position="170"/>
    </location>
</feature>
<feature type="transmembrane region" description="Helical" evidence="1">
    <location>
        <begin position="77"/>
        <end position="98"/>
    </location>
</feature>
<feature type="transmembrane region" description="Helical" evidence="1">
    <location>
        <begin position="190"/>
        <end position="211"/>
    </location>
</feature>
<dbReference type="Proteomes" id="UP000799324">
    <property type="component" value="Unassembled WGS sequence"/>
</dbReference>
<feature type="transmembrane region" description="Helical" evidence="1">
    <location>
        <begin position="110"/>
        <end position="132"/>
    </location>
</feature>
<dbReference type="Pfam" id="PF24802">
    <property type="entry name" value="DUF7703"/>
    <property type="match status" value="1"/>
</dbReference>
<dbReference type="OrthoDB" id="405906at2759"/>
<keyword evidence="1" id="KW-0472">Membrane</keyword>
<evidence type="ECO:0000313" key="4">
    <source>
        <dbReference type="Proteomes" id="UP000799324"/>
    </source>
</evidence>
<dbReference type="EMBL" id="MU004347">
    <property type="protein sequence ID" value="KAF2655604.1"/>
    <property type="molecule type" value="Genomic_DNA"/>
</dbReference>